<gene>
    <name evidence="2" type="ORF">VNO78_23319</name>
</gene>
<sequence length="120" mass="13431">MVEEVIFQLRDLGDEKYDEELSEEDGGHSCRDEKESEEAKHGRKITRDPPIQIQFTNNKKNEGKKGYEETTNDGLKRGNQNENFIRSPNFSGIQGLQSKGSDEDSSSHNSGMGPTNGGLR</sequence>
<dbReference type="EMBL" id="JAYMYS010000006">
    <property type="protein sequence ID" value="KAK7388503.1"/>
    <property type="molecule type" value="Genomic_DNA"/>
</dbReference>
<feature type="compositionally biased region" description="Basic and acidic residues" evidence="1">
    <location>
        <begin position="59"/>
        <end position="68"/>
    </location>
</feature>
<name>A0AAN9S6I1_PSOTE</name>
<evidence type="ECO:0000313" key="2">
    <source>
        <dbReference type="EMBL" id="KAK7388503.1"/>
    </source>
</evidence>
<evidence type="ECO:0000313" key="3">
    <source>
        <dbReference type="Proteomes" id="UP001386955"/>
    </source>
</evidence>
<protein>
    <submittedName>
        <fullName evidence="2">Uncharacterized protein</fullName>
    </submittedName>
</protein>
<dbReference type="Proteomes" id="UP001386955">
    <property type="component" value="Unassembled WGS sequence"/>
</dbReference>
<organism evidence="2 3">
    <name type="scientific">Psophocarpus tetragonolobus</name>
    <name type="common">Winged bean</name>
    <name type="synonym">Dolichos tetragonolobus</name>
    <dbReference type="NCBI Taxonomy" id="3891"/>
    <lineage>
        <taxon>Eukaryota</taxon>
        <taxon>Viridiplantae</taxon>
        <taxon>Streptophyta</taxon>
        <taxon>Embryophyta</taxon>
        <taxon>Tracheophyta</taxon>
        <taxon>Spermatophyta</taxon>
        <taxon>Magnoliopsida</taxon>
        <taxon>eudicotyledons</taxon>
        <taxon>Gunneridae</taxon>
        <taxon>Pentapetalae</taxon>
        <taxon>rosids</taxon>
        <taxon>fabids</taxon>
        <taxon>Fabales</taxon>
        <taxon>Fabaceae</taxon>
        <taxon>Papilionoideae</taxon>
        <taxon>50 kb inversion clade</taxon>
        <taxon>NPAAA clade</taxon>
        <taxon>indigoferoid/millettioid clade</taxon>
        <taxon>Phaseoleae</taxon>
        <taxon>Psophocarpus</taxon>
    </lineage>
</organism>
<feature type="compositionally biased region" description="Polar residues" evidence="1">
    <location>
        <begin position="78"/>
        <end position="99"/>
    </location>
</feature>
<feature type="compositionally biased region" description="Basic and acidic residues" evidence="1">
    <location>
        <begin position="25"/>
        <end position="40"/>
    </location>
</feature>
<keyword evidence="3" id="KW-1185">Reference proteome</keyword>
<comment type="caution">
    <text evidence="2">The sequence shown here is derived from an EMBL/GenBank/DDBJ whole genome shotgun (WGS) entry which is preliminary data.</text>
</comment>
<dbReference type="AlphaFoldDB" id="A0AAN9S6I1"/>
<feature type="region of interest" description="Disordered" evidence="1">
    <location>
        <begin position="12"/>
        <end position="120"/>
    </location>
</feature>
<evidence type="ECO:0000256" key="1">
    <source>
        <dbReference type="SAM" id="MobiDB-lite"/>
    </source>
</evidence>
<proteinExistence type="predicted"/>
<reference evidence="2 3" key="1">
    <citation type="submission" date="2024-01" db="EMBL/GenBank/DDBJ databases">
        <title>The genomes of 5 underutilized Papilionoideae crops provide insights into root nodulation and disease resistanc.</title>
        <authorList>
            <person name="Jiang F."/>
        </authorList>
    </citation>
    <scope>NUCLEOTIDE SEQUENCE [LARGE SCALE GENOMIC DNA]</scope>
    <source>
        <strain evidence="2">DUOXIRENSHENG_FW03</strain>
        <tissue evidence="2">Leaves</tissue>
    </source>
</reference>
<accession>A0AAN9S6I1</accession>